<keyword evidence="3" id="KW-1185">Reference proteome</keyword>
<dbReference type="Proteomes" id="UP001244297">
    <property type="component" value="Unassembled WGS sequence"/>
</dbReference>
<sequence>MAVRVRSSVVDVFRTAFQDRDRGYEALASDADQLRPIVGRKSTVAGVVSDAELLQSVCRDLGTLLNAVNFAGGTDLTAFPQIHSSILNFGFPDLAHRSIDKGTITQIGAELAAALSMFEPRLARDSIRCVCDERVEADMLRIRFIVSADLDCDPLNVPVTFFADLERDTGKILVQRR</sequence>
<dbReference type="Pfam" id="PF04965">
    <property type="entry name" value="GPW_gp25"/>
    <property type="match status" value="1"/>
</dbReference>
<dbReference type="PANTHER" id="PTHR38595">
    <property type="entry name" value="CYTOPLASMIC PROTEIN-RELATED"/>
    <property type="match status" value="1"/>
</dbReference>
<dbReference type="InterPro" id="IPR007048">
    <property type="entry name" value="IraD/Gp25-like"/>
</dbReference>
<proteinExistence type="predicted"/>
<organism evidence="2 3">
    <name type="scientific">Methylobacterium longum</name>
    <dbReference type="NCBI Taxonomy" id="767694"/>
    <lineage>
        <taxon>Bacteria</taxon>
        <taxon>Pseudomonadati</taxon>
        <taxon>Pseudomonadota</taxon>
        <taxon>Alphaproteobacteria</taxon>
        <taxon>Hyphomicrobiales</taxon>
        <taxon>Methylobacteriaceae</taxon>
        <taxon>Methylobacterium</taxon>
    </lineage>
</organism>
<dbReference type="RefSeq" id="WP_238291702.1">
    <property type="nucleotide sequence ID" value="NZ_BPQS01000044.1"/>
</dbReference>
<evidence type="ECO:0000313" key="3">
    <source>
        <dbReference type="Proteomes" id="UP001244297"/>
    </source>
</evidence>
<dbReference type="EMBL" id="JAUFPT010000073">
    <property type="protein sequence ID" value="MDN3573351.1"/>
    <property type="molecule type" value="Genomic_DNA"/>
</dbReference>
<evidence type="ECO:0000313" key="2">
    <source>
        <dbReference type="EMBL" id="MDN3573351.1"/>
    </source>
</evidence>
<protein>
    <submittedName>
        <fullName evidence="2">Type VI secretion system baseplate subunit TssE</fullName>
    </submittedName>
</protein>
<gene>
    <name evidence="2" type="primary">tssE</name>
    <name evidence="2" type="ORF">QWZ18_22355</name>
</gene>
<dbReference type="SUPFAM" id="SSF160719">
    <property type="entry name" value="gpW/gp25-like"/>
    <property type="match status" value="1"/>
</dbReference>
<dbReference type="NCBIfam" id="TIGR03357">
    <property type="entry name" value="VI_zyme"/>
    <property type="match status" value="1"/>
</dbReference>
<accession>A0ABT8AU16</accession>
<evidence type="ECO:0000259" key="1">
    <source>
        <dbReference type="Pfam" id="PF04965"/>
    </source>
</evidence>
<reference evidence="3" key="1">
    <citation type="journal article" date="2019" name="Int. J. Syst. Evol. Microbiol.">
        <title>The Global Catalogue of Microorganisms (GCM) 10K type strain sequencing project: providing services to taxonomists for standard genome sequencing and annotation.</title>
        <authorList>
            <consortium name="The Broad Institute Genomics Platform"/>
            <consortium name="The Broad Institute Genome Sequencing Center for Infectious Disease"/>
            <person name="Wu L."/>
            <person name="Ma J."/>
        </authorList>
    </citation>
    <scope>NUCLEOTIDE SEQUENCE [LARGE SCALE GENOMIC DNA]</scope>
    <source>
        <strain evidence="3">CECT 7806</strain>
    </source>
</reference>
<feature type="domain" description="IraD/Gp25-like" evidence="1">
    <location>
        <begin position="52"/>
        <end position="154"/>
    </location>
</feature>
<name>A0ABT8AU16_9HYPH</name>
<dbReference type="InterPro" id="IPR053176">
    <property type="entry name" value="T6SS_TssE1-like"/>
</dbReference>
<comment type="caution">
    <text evidence="2">The sequence shown here is derived from an EMBL/GenBank/DDBJ whole genome shotgun (WGS) entry which is preliminary data.</text>
</comment>
<dbReference type="PANTHER" id="PTHR38595:SF1">
    <property type="entry name" value="TYPE VI SECRETION SYSTEM COMPONENT TSSE1"/>
    <property type="match status" value="1"/>
</dbReference>
<dbReference type="InterPro" id="IPR017737">
    <property type="entry name" value="TssE1-like"/>
</dbReference>